<dbReference type="SMART" id="SM00984">
    <property type="entry name" value="UDPG_MGDP_dh_C"/>
    <property type="match status" value="1"/>
</dbReference>
<evidence type="ECO:0000256" key="3">
    <source>
        <dbReference type="ARBA" id="ARBA00023027"/>
    </source>
</evidence>
<dbReference type="InterPro" id="IPR036220">
    <property type="entry name" value="UDP-Glc/GDP-Man_DH_C_sf"/>
</dbReference>
<organism evidence="6 7">
    <name type="scientific">Candidatus Thiodiazotropha lotti</name>
    <dbReference type="NCBI Taxonomy" id="2792787"/>
    <lineage>
        <taxon>Bacteria</taxon>
        <taxon>Pseudomonadati</taxon>
        <taxon>Pseudomonadota</taxon>
        <taxon>Gammaproteobacteria</taxon>
        <taxon>Chromatiales</taxon>
        <taxon>Sedimenticolaceae</taxon>
        <taxon>Candidatus Thiodiazotropha</taxon>
    </lineage>
</organism>
<dbReference type="InterPro" id="IPR014027">
    <property type="entry name" value="UDP-Glc/GDP-Man_DH_C"/>
</dbReference>
<dbReference type="SUPFAM" id="SSF51735">
    <property type="entry name" value="NAD(P)-binding Rossmann-fold domains"/>
    <property type="match status" value="1"/>
</dbReference>
<dbReference type="PIRSF" id="PIRSF000124">
    <property type="entry name" value="UDPglc_GDPman_dh"/>
    <property type="match status" value="1"/>
</dbReference>
<comment type="similarity">
    <text evidence="1 4">Belongs to the UDP-glucose/GDP-mannose dehydrogenase family.</text>
</comment>
<protein>
    <submittedName>
        <fullName evidence="6">Vi polysaccharide biosynthesis UDP-N-acetylglucosamine C-6 dehydrogenase TviB</fullName>
    </submittedName>
</protein>
<dbReference type="NCBIfam" id="TIGR03026">
    <property type="entry name" value="NDP-sugDHase"/>
    <property type="match status" value="1"/>
</dbReference>
<dbReference type="Pfam" id="PF03721">
    <property type="entry name" value="UDPG_MGDP_dh_N"/>
    <property type="match status" value="1"/>
</dbReference>
<evidence type="ECO:0000256" key="4">
    <source>
        <dbReference type="PIRNR" id="PIRNR000124"/>
    </source>
</evidence>
<dbReference type="PANTHER" id="PTHR43491">
    <property type="entry name" value="UDP-N-ACETYL-D-MANNOSAMINE DEHYDROGENASE"/>
    <property type="match status" value="1"/>
</dbReference>
<evidence type="ECO:0000313" key="7">
    <source>
        <dbReference type="Proteomes" id="UP000886687"/>
    </source>
</evidence>
<dbReference type="Gene3D" id="3.40.50.720">
    <property type="entry name" value="NAD(P)-binding Rossmann-like Domain"/>
    <property type="match status" value="2"/>
</dbReference>
<dbReference type="PANTHER" id="PTHR43491:SF2">
    <property type="entry name" value="UDP-N-ACETYL-D-MANNOSAMINE DEHYDROGENASE"/>
    <property type="match status" value="1"/>
</dbReference>
<dbReference type="InterPro" id="IPR001732">
    <property type="entry name" value="UDP-Glc/GDP-Man_DH_N"/>
</dbReference>
<dbReference type="InterPro" id="IPR014026">
    <property type="entry name" value="UDP-Glc/GDP-Man_DH_dimer"/>
</dbReference>
<sequence length="425" mass="46861">MIDFDKVHIGVLGLGYVGLPLAVEFGKKFPTIGLDINEARVEELKQGKDSSLEVDPAELQQVPHLSYTSEPEDLKPCNIFIVTVPTPINEHKQPDLSPLMDASHQLGKVLKPGDIAIFESTVYPGATEEVCVPIMEAESGLKFNQDFFVGYSPERINPGDKEHRLPTIKKVTSGSTPEVADFVDELYKTVITAGTHKASSIKVAEAAKVIENTQRDVNIALINELALIFNKLNIDTLEVLEAAGSKWNFLPFRPGLVGGHCIGVDPYYLTHKAQSIGYQPEIILAGRRLNDGMGAYVVHSVVKMMMKRGLSTNNSRVLVLGLSFKENCPDLRNTRVVDIVSEFEEYGASVDVYDPWVNPQEAEEEYGLRPIDSLSEGTYDAVILAVAHQEFQQMGANQIRALCKENGVLFDVKNVLPVDEVDARL</sequence>
<dbReference type="NCBIfam" id="NF011729">
    <property type="entry name" value="PRK15182.1"/>
    <property type="match status" value="1"/>
</dbReference>
<dbReference type="Proteomes" id="UP000886687">
    <property type="component" value="Unassembled WGS sequence"/>
</dbReference>
<dbReference type="EMBL" id="JAEPDI010000003">
    <property type="protein sequence ID" value="MCG7938433.1"/>
    <property type="molecule type" value="Genomic_DNA"/>
</dbReference>
<dbReference type="GO" id="GO:0000271">
    <property type="term" value="P:polysaccharide biosynthetic process"/>
    <property type="evidence" value="ECO:0007669"/>
    <property type="project" value="InterPro"/>
</dbReference>
<comment type="caution">
    <text evidence="6">The sequence shown here is derived from an EMBL/GenBank/DDBJ whole genome shotgun (WGS) entry which is preliminary data.</text>
</comment>
<dbReference type="GO" id="GO:0051287">
    <property type="term" value="F:NAD binding"/>
    <property type="evidence" value="ECO:0007669"/>
    <property type="project" value="InterPro"/>
</dbReference>
<evidence type="ECO:0000256" key="1">
    <source>
        <dbReference type="ARBA" id="ARBA00006601"/>
    </source>
</evidence>
<dbReference type="SUPFAM" id="SSF48179">
    <property type="entry name" value="6-phosphogluconate dehydrogenase C-terminal domain-like"/>
    <property type="match status" value="1"/>
</dbReference>
<keyword evidence="3" id="KW-0520">NAD</keyword>
<dbReference type="Pfam" id="PF00984">
    <property type="entry name" value="UDPG_MGDP_dh"/>
    <property type="match status" value="1"/>
</dbReference>
<proteinExistence type="inferred from homology"/>
<dbReference type="InterPro" id="IPR008927">
    <property type="entry name" value="6-PGluconate_DH-like_C_sf"/>
</dbReference>
<reference evidence="6" key="1">
    <citation type="journal article" date="2021" name="Proc. Natl. Acad. Sci. U.S.A.">
        <title>Global biogeography of chemosynthetic symbionts reveals both localized and globally distributed symbiont groups. .</title>
        <authorList>
            <person name="Osvatic J.T."/>
            <person name="Wilkins L.G.E."/>
            <person name="Leibrecht L."/>
            <person name="Leray M."/>
            <person name="Zauner S."/>
            <person name="Polzin J."/>
            <person name="Camacho Y."/>
            <person name="Gros O."/>
            <person name="van Gils J.A."/>
            <person name="Eisen J.A."/>
            <person name="Petersen J.M."/>
            <person name="Yuen B."/>
        </authorList>
    </citation>
    <scope>NUCLEOTIDE SEQUENCE</scope>
    <source>
        <strain evidence="6">MAGL173</strain>
    </source>
</reference>
<evidence type="ECO:0000259" key="5">
    <source>
        <dbReference type="SMART" id="SM00984"/>
    </source>
</evidence>
<dbReference type="AlphaFoldDB" id="A0A9E4MZP5"/>
<name>A0A9E4MZP5_9GAMM</name>
<dbReference type="Pfam" id="PF03720">
    <property type="entry name" value="UDPG_MGDP_dh_C"/>
    <property type="match status" value="1"/>
</dbReference>
<dbReference type="InterPro" id="IPR028359">
    <property type="entry name" value="UDP_ManNAc/GlcNAc_DH"/>
</dbReference>
<evidence type="ECO:0000256" key="2">
    <source>
        <dbReference type="ARBA" id="ARBA00023002"/>
    </source>
</evidence>
<dbReference type="SUPFAM" id="SSF52413">
    <property type="entry name" value="UDP-glucose/GDP-mannose dehydrogenase C-terminal domain"/>
    <property type="match status" value="1"/>
</dbReference>
<keyword evidence="2" id="KW-0560">Oxidoreductase</keyword>
<dbReference type="PIRSF" id="PIRSF500136">
    <property type="entry name" value="UDP_ManNAc_DH"/>
    <property type="match status" value="1"/>
</dbReference>
<feature type="domain" description="UDP-glucose/GDP-mannose dehydrogenase C-terminal" evidence="5">
    <location>
        <begin position="318"/>
        <end position="418"/>
    </location>
</feature>
<dbReference type="InterPro" id="IPR036291">
    <property type="entry name" value="NAD(P)-bd_dom_sf"/>
</dbReference>
<dbReference type="GO" id="GO:0016616">
    <property type="term" value="F:oxidoreductase activity, acting on the CH-OH group of donors, NAD or NADP as acceptor"/>
    <property type="evidence" value="ECO:0007669"/>
    <property type="project" value="InterPro"/>
</dbReference>
<accession>A0A9E4MZP5</accession>
<dbReference type="InterPro" id="IPR017476">
    <property type="entry name" value="UDP-Glc/GDP-Man"/>
</dbReference>
<dbReference type="GO" id="GO:0016628">
    <property type="term" value="F:oxidoreductase activity, acting on the CH-CH group of donors, NAD or NADP as acceptor"/>
    <property type="evidence" value="ECO:0007669"/>
    <property type="project" value="InterPro"/>
</dbReference>
<gene>
    <name evidence="6" type="primary">tviB</name>
    <name evidence="6" type="ORF">JAZ04_06195</name>
</gene>
<evidence type="ECO:0000313" key="6">
    <source>
        <dbReference type="EMBL" id="MCG7938433.1"/>
    </source>
</evidence>